<evidence type="ECO:0000313" key="2">
    <source>
        <dbReference type="Proteomes" id="UP001634394"/>
    </source>
</evidence>
<sequence>MMVPASSNGNKCSHNGHEAVTGQMKHKHQVKRVTPLVHPGSKTLRYSDRTVEVGKPMHEGEDNVSRIDRDIESLNLPVSWNGTNKHQNGRKLKTETYMQTSNRTDHKNQVGAEKYPTDRYLNIEMFPIIRSGKTTILEEHEVNVCNKMCKNDHHQINAGAFRGSCSGNKIYHNDHTVKSVMIPDSWNGNINYQNVCKPWTSFIAYSGKPSNRSNREVKTWTSFPDIMSGVINYQNVFNVKTYTTHVARNGETSNHNFSDVKTLRPPLSWNGVNIYQKNHSIKAEIPVYWTDQFRNKKGTVSTSRKLEPFSKSVQNMHSEEAHRAPFENKRNHVQSCKCVYKMNPVEYEEHVENLKNKLLAYSDSCY</sequence>
<evidence type="ECO:0000313" key="1">
    <source>
        <dbReference type="EMBL" id="KAL3858155.1"/>
    </source>
</evidence>
<dbReference type="AlphaFoldDB" id="A0ABD3V985"/>
<dbReference type="Proteomes" id="UP001634394">
    <property type="component" value="Unassembled WGS sequence"/>
</dbReference>
<comment type="caution">
    <text evidence="1">The sequence shown here is derived from an EMBL/GenBank/DDBJ whole genome shotgun (WGS) entry which is preliminary data.</text>
</comment>
<gene>
    <name evidence="1" type="ORF">ACJMK2_012761</name>
</gene>
<proteinExistence type="predicted"/>
<dbReference type="EMBL" id="JBJQND010000013">
    <property type="protein sequence ID" value="KAL3858155.1"/>
    <property type="molecule type" value="Genomic_DNA"/>
</dbReference>
<name>A0ABD3V985_SINWO</name>
<keyword evidence="2" id="KW-1185">Reference proteome</keyword>
<accession>A0ABD3V985</accession>
<reference evidence="1 2" key="1">
    <citation type="submission" date="2024-11" db="EMBL/GenBank/DDBJ databases">
        <title>Chromosome-level genome assembly of the freshwater bivalve Anodonta woodiana.</title>
        <authorList>
            <person name="Chen X."/>
        </authorList>
    </citation>
    <scope>NUCLEOTIDE SEQUENCE [LARGE SCALE GENOMIC DNA]</scope>
    <source>
        <strain evidence="1">MN2024</strain>
        <tissue evidence="1">Gills</tissue>
    </source>
</reference>
<organism evidence="1 2">
    <name type="scientific">Sinanodonta woodiana</name>
    <name type="common">Chinese pond mussel</name>
    <name type="synonym">Anodonta woodiana</name>
    <dbReference type="NCBI Taxonomy" id="1069815"/>
    <lineage>
        <taxon>Eukaryota</taxon>
        <taxon>Metazoa</taxon>
        <taxon>Spiralia</taxon>
        <taxon>Lophotrochozoa</taxon>
        <taxon>Mollusca</taxon>
        <taxon>Bivalvia</taxon>
        <taxon>Autobranchia</taxon>
        <taxon>Heteroconchia</taxon>
        <taxon>Palaeoheterodonta</taxon>
        <taxon>Unionida</taxon>
        <taxon>Unionoidea</taxon>
        <taxon>Unionidae</taxon>
        <taxon>Unioninae</taxon>
        <taxon>Sinanodonta</taxon>
    </lineage>
</organism>
<protein>
    <submittedName>
        <fullName evidence="1">Uncharacterized protein</fullName>
    </submittedName>
</protein>